<organism evidence="1">
    <name type="scientific">Tetraodon nigroviridis</name>
    <name type="common">Spotted green pufferfish</name>
    <name type="synonym">Chelonodon nigroviridis</name>
    <dbReference type="NCBI Taxonomy" id="99883"/>
    <lineage>
        <taxon>Eukaryota</taxon>
        <taxon>Metazoa</taxon>
        <taxon>Chordata</taxon>
        <taxon>Craniata</taxon>
        <taxon>Vertebrata</taxon>
        <taxon>Euteleostomi</taxon>
        <taxon>Actinopterygii</taxon>
        <taxon>Neopterygii</taxon>
        <taxon>Teleostei</taxon>
        <taxon>Neoteleostei</taxon>
        <taxon>Acanthomorphata</taxon>
        <taxon>Eupercaria</taxon>
        <taxon>Tetraodontiformes</taxon>
        <taxon>Tetradontoidea</taxon>
        <taxon>Tetraodontidae</taxon>
        <taxon>Tetraodon</taxon>
    </lineage>
</organism>
<dbReference type="KEGG" id="tng:GSTEN00038277G001"/>
<dbReference type="AlphaFoldDB" id="Q4TIH9"/>
<accession>Q4TIH9</accession>
<evidence type="ECO:0000313" key="1">
    <source>
        <dbReference type="EMBL" id="CAF87303.1"/>
    </source>
</evidence>
<dbReference type="OrthoDB" id="9908249at2759"/>
<reference evidence="1" key="2">
    <citation type="submission" date="2004-02" db="EMBL/GenBank/DDBJ databases">
        <authorList>
            <consortium name="Genoscope"/>
            <consortium name="Whitehead Institute Centre for Genome Research"/>
        </authorList>
    </citation>
    <scope>NUCLEOTIDE SEQUENCE</scope>
</reference>
<sequence length="103" mass="11635">VVNVSVLEGEQVTMEDTGGRETFILANESVLMRGLILRSWSSQISIRFHRDQAHNSGFVGLRYKGKQPICVAILLTLNCEYHTTKSAQVNTILEREKNLITFI</sequence>
<dbReference type="EMBL" id="CAAE01002125">
    <property type="protein sequence ID" value="CAF87303.1"/>
    <property type="molecule type" value="Genomic_DNA"/>
</dbReference>
<name>Q4TIH9_TETNG</name>
<gene>
    <name evidence="1" type="ORF">GSTENG00038277001</name>
</gene>
<reference evidence="1" key="1">
    <citation type="journal article" date="2004" name="Nature">
        <title>Genome duplication in the teleost fish Tetraodon nigroviridis reveals the early vertebrate proto-karyotype.</title>
        <authorList>
            <person name="Jaillon O."/>
            <person name="Aury J.-M."/>
            <person name="Brunet F."/>
            <person name="Petit J.-L."/>
            <person name="Stange-Thomann N."/>
            <person name="Mauceli E."/>
            <person name="Bouneau L."/>
            <person name="Fischer C."/>
            <person name="Ozouf-Costaz C."/>
            <person name="Bernot A."/>
            <person name="Nicaud S."/>
            <person name="Jaffe D."/>
            <person name="Fisher S."/>
            <person name="Lutfalla G."/>
            <person name="Dossat C."/>
            <person name="Segurens B."/>
            <person name="Dasilva C."/>
            <person name="Salanoubat M."/>
            <person name="Levy M."/>
            <person name="Boudet N."/>
            <person name="Castellano S."/>
            <person name="Anthouard V."/>
            <person name="Jubin C."/>
            <person name="Castelli V."/>
            <person name="Katinka M."/>
            <person name="Vacherie B."/>
            <person name="Biemont C."/>
            <person name="Skalli Z."/>
            <person name="Cattolico L."/>
            <person name="Poulain J."/>
            <person name="De Berardinis V."/>
            <person name="Cruaud C."/>
            <person name="Duprat S."/>
            <person name="Brottier P."/>
            <person name="Coutanceau J.-P."/>
            <person name="Gouzy J."/>
            <person name="Parra G."/>
            <person name="Lardier G."/>
            <person name="Chapple C."/>
            <person name="McKernan K.J."/>
            <person name="McEwan P."/>
            <person name="Bosak S."/>
            <person name="Kellis M."/>
            <person name="Volff J.-N."/>
            <person name="Guigo R."/>
            <person name="Zody M.C."/>
            <person name="Mesirov J."/>
            <person name="Lindblad-Toh K."/>
            <person name="Birren B."/>
            <person name="Nusbaum C."/>
            <person name="Kahn D."/>
            <person name="Robinson-Rechavi M."/>
            <person name="Laudet V."/>
            <person name="Schachter V."/>
            <person name="Quetier F."/>
            <person name="Saurin W."/>
            <person name="Scarpelli C."/>
            <person name="Wincker P."/>
            <person name="Lander E.S."/>
            <person name="Weissenbach J."/>
            <person name="Roest Crollius H."/>
        </authorList>
    </citation>
    <scope>NUCLEOTIDE SEQUENCE [LARGE SCALE GENOMIC DNA]</scope>
</reference>
<protein>
    <submittedName>
        <fullName evidence="1">Chromosome 7 SCAF2125, whole genome shotgun sequence</fullName>
    </submittedName>
</protein>
<feature type="non-terminal residue" evidence="1">
    <location>
        <position position="1"/>
    </location>
</feature>
<proteinExistence type="predicted"/>